<organism evidence="1 2">
    <name type="scientific">Candidatus Syntrophosphaera thermopropionivorans</name>
    <dbReference type="NCBI Taxonomy" id="2593015"/>
    <lineage>
        <taxon>Bacteria</taxon>
        <taxon>Pseudomonadati</taxon>
        <taxon>Candidatus Cloacimonadota</taxon>
        <taxon>Candidatus Cloacimonadia</taxon>
        <taxon>Candidatus Cloacimonadales</taxon>
        <taxon>Candidatus Cloacimonadaceae</taxon>
        <taxon>Candidatus Syntrophosphaera</taxon>
    </lineage>
</organism>
<gene>
    <name evidence="1" type="primary">infB</name>
    <name evidence="1" type="ORF">E0946_04525</name>
</gene>
<dbReference type="Proteomes" id="UP000294588">
    <property type="component" value="Unassembled WGS sequence"/>
</dbReference>
<comment type="caution">
    <text evidence="1">The sequence shown here is derived from an EMBL/GenBank/DDBJ whole genome shotgun (WGS) entry which is preliminary data.</text>
</comment>
<evidence type="ECO:0000313" key="1">
    <source>
        <dbReference type="EMBL" id="TDF72902.1"/>
    </source>
</evidence>
<keyword evidence="1" id="KW-0396">Initiation factor</keyword>
<accession>A0AC61QIY2</accession>
<sequence>MQIRVHELAKELKISNMALRKHLNDMGVNVKSHMSLIDEEIADKIRKKYYEQVDAEKRAEKDRKRLQEMRQAAKANKTEKAPQEKPRETPETKAAKPSTKEYTKAAKTQPAHEEEVKKTEALEAVAPPDTTEPAPVPEPKQAETVEPAPSKPRPEEMLPKGKPPTRIIVPHQQATPVISKGKKTTPKPKPKPESVSRERTTTFKKSPREERKKEEPRKKPPVAITPLPIEPVETEKEPEIKKFGKVRVNHEELGEKSKHKRAIVSSVKKSKQKEEFPIDVDEAEISRNIKKILQKTRKKKYHKEAQATSENTENKVIIREFTSVSELAKILNVPPADIISKFFAMGQLVTMNQRLDRDSLEMICDEFNVDFQFEDEYGVDILDKEKELYADAEYEPRPPIVTIMGHVDHGKTSILDYIRNTNVVAGEAGGITQHIGAYQIEINKNKITFIDTPGHEAFTAMRARGANVTDIAVIVVAANEGMKPQTKEAIDHAKAAGVPIIVAINKVDLPDANVNRVIAQLLDYGVMLEQYGGDVPWCTTSVVTGEGILNLIELILIMAEMMELKARRKVPGSGVVLEAEKDPRMGSIATILVQEGTIKKGDIIVCGPTHGRIRRIENERGQEIKQLYPSDVGRIFGLNDVPKAGDLVNQVDSEKTARAISTERNQIRLEREKYQNQASLQNIFERIRDEQLKELNLIIKADTDGSVEALADSFAKISHPQVILNIIHKSVGGINEADVSLAAASDAVIIGFRVRANQQAKKMAEEEKVDIRLYQVIYDAIEDVEASLEGMLQPEYKEHIIGTASVRQVFKIKKVGTVAGCQIESGYVRKGCKVRVYRNDVMIAEDDLATLKHYAEDVEEVRAGSECGITLENFSDIKEGDILEFYVLEESAKK</sequence>
<evidence type="ECO:0000313" key="2">
    <source>
        <dbReference type="Proteomes" id="UP000294588"/>
    </source>
</evidence>
<keyword evidence="1" id="KW-0648">Protein biosynthesis</keyword>
<reference evidence="1" key="1">
    <citation type="submission" date="2019-03" db="EMBL/GenBank/DDBJ databases">
        <title>Candidatus Syntrophosphaera thermopropionivorans: a novel player in syntrophic propionate oxidation during anaerobic digestion.</title>
        <authorList>
            <person name="Dyksma S."/>
        </authorList>
    </citation>
    <scope>NUCLEOTIDE SEQUENCE</scope>
    <source>
        <strain evidence="1">W5</strain>
    </source>
</reference>
<keyword evidence="2" id="KW-1185">Reference proteome</keyword>
<protein>
    <submittedName>
        <fullName evidence="1">Translation initiation factor IF-2</fullName>
    </submittedName>
</protein>
<name>A0AC61QIY2_9BACT</name>
<proteinExistence type="predicted"/>
<dbReference type="EMBL" id="SMOG01000012">
    <property type="protein sequence ID" value="TDF72902.1"/>
    <property type="molecule type" value="Genomic_DNA"/>
</dbReference>